<gene>
    <name evidence="1" type="ORF">HAX54_046896</name>
</gene>
<keyword evidence="2" id="KW-1185">Reference proteome</keyword>
<evidence type="ECO:0000313" key="1">
    <source>
        <dbReference type="EMBL" id="MCE3050321.1"/>
    </source>
</evidence>
<name>A0ABS8WK46_DATST</name>
<comment type="caution">
    <text evidence="1">The sequence shown here is derived from an EMBL/GenBank/DDBJ whole genome shotgun (WGS) entry which is preliminary data.</text>
</comment>
<evidence type="ECO:0000313" key="2">
    <source>
        <dbReference type="Proteomes" id="UP000823775"/>
    </source>
</evidence>
<sequence length="52" mass="6030">MRFLALRHFAGADPRIASWSQLLIVSFSILRCWQWQFTGAHLQSVDLQPSSR</sequence>
<organism evidence="1 2">
    <name type="scientific">Datura stramonium</name>
    <name type="common">Jimsonweed</name>
    <name type="synonym">Common thornapple</name>
    <dbReference type="NCBI Taxonomy" id="4076"/>
    <lineage>
        <taxon>Eukaryota</taxon>
        <taxon>Viridiplantae</taxon>
        <taxon>Streptophyta</taxon>
        <taxon>Embryophyta</taxon>
        <taxon>Tracheophyta</taxon>
        <taxon>Spermatophyta</taxon>
        <taxon>Magnoliopsida</taxon>
        <taxon>eudicotyledons</taxon>
        <taxon>Gunneridae</taxon>
        <taxon>Pentapetalae</taxon>
        <taxon>asterids</taxon>
        <taxon>lamiids</taxon>
        <taxon>Solanales</taxon>
        <taxon>Solanaceae</taxon>
        <taxon>Solanoideae</taxon>
        <taxon>Datureae</taxon>
        <taxon>Datura</taxon>
    </lineage>
</organism>
<feature type="non-terminal residue" evidence="1">
    <location>
        <position position="52"/>
    </location>
</feature>
<dbReference type="EMBL" id="JACEIK010007483">
    <property type="protein sequence ID" value="MCE3050321.1"/>
    <property type="molecule type" value="Genomic_DNA"/>
</dbReference>
<protein>
    <submittedName>
        <fullName evidence="1">Uncharacterized protein</fullName>
    </submittedName>
</protein>
<accession>A0ABS8WK46</accession>
<proteinExistence type="predicted"/>
<reference evidence="1 2" key="1">
    <citation type="journal article" date="2021" name="BMC Genomics">
        <title>Datura genome reveals duplications of psychoactive alkaloid biosynthetic genes and high mutation rate following tissue culture.</title>
        <authorList>
            <person name="Rajewski A."/>
            <person name="Carter-House D."/>
            <person name="Stajich J."/>
            <person name="Litt A."/>
        </authorList>
    </citation>
    <scope>NUCLEOTIDE SEQUENCE [LARGE SCALE GENOMIC DNA]</scope>
    <source>
        <strain evidence="1">AR-01</strain>
    </source>
</reference>
<dbReference type="Proteomes" id="UP000823775">
    <property type="component" value="Unassembled WGS sequence"/>
</dbReference>